<evidence type="ECO:0000313" key="2">
    <source>
        <dbReference type="EMBL" id="PSK97645.1"/>
    </source>
</evidence>
<dbReference type="RefSeq" id="WP_245928743.1">
    <property type="nucleotide sequence ID" value="NZ_PYGA01000007.1"/>
</dbReference>
<feature type="compositionally biased region" description="Basic and acidic residues" evidence="1">
    <location>
        <begin position="103"/>
        <end position="119"/>
    </location>
</feature>
<dbReference type="EMBL" id="PYGA01000007">
    <property type="protein sequence ID" value="PSK97645.1"/>
    <property type="molecule type" value="Genomic_DNA"/>
</dbReference>
<sequence length="119" mass="12842">MIGRAFYFVAGAALGGYLVHRVNRAAQAWSPGGIAHRVEDRFAGYRAALREFNEDVGDAIEERESELRRRYPAAAVPGTPRRHALPGAAAHGSASGTVTPRRSARDAHDPPAPEKKDGR</sequence>
<name>A0A2P8DK96_9ACTN</name>
<gene>
    <name evidence="2" type="ORF">CLV63_10733</name>
</gene>
<reference evidence="2 3" key="1">
    <citation type="submission" date="2018-03" db="EMBL/GenBank/DDBJ databases">
        <title>Genomic Encyclopedia of Archaeal and Bacterial Type Strains, Phase II (KMG-II): from individual species to whole genera.</title>
        <authorList>
            <person name="Goeker M."/>
        </authorList>
    </citation>
    <scope>NUCLEOTIDE SEQUENCE [LARGE SCALE GENOMIC DNA]</scope>
    <source>
        <strain evidence="2 3">DSM 45312</strain>
    </source>
</reference>
<evidence type="ECO:0008006" key="4">
    <source>
        <dbReference type="Google" id="ProtNLM"/>
    </source>
</evidence>
<feature type="region of interest" description="Disordered" evidence="1">
    <location>
        <begin position="71"/>
        <end position="119"/>
    </location>
</feature>
<evidence type="ECO:0000313" key="3">
    <source>
        <dbReference type="Proteomes" id="UP000240542"/>
    </source>
</evidence>
<dbReference type="AlphaFoldDB" id="A0A2P8DK96"/>
<dbReference type="Pfam" id="PF19664">
    <property type="entry name" value="DUF6167"/>
    <property type="match status" value="1"/>
</dbReference>
<comment type="caution">
    <text evidence="2">The sequence shown here is derived from an EMBL/GenBank/DDBJ whole genome shotgun (WGS) entry which is preliminary data.</text>
</comment>
<protein>
    <recommendedName>
        <fullName evidence="4">Secreted protein</fullName>
    </recommendedName>
</protein>
<organism evidence="2 3">
    <name type="scientific">Murinocardiopsis flavida</name>
    <dbReference type="NCBI Taxonomy" id="645275"/>
    <lineage>
        <taxon>Bacteria</taxon>
        <taxon>Bacillati</taxon>
        <taxon>Actinomycetota</taxon>
        <taxon>Actinomycetes</taxon>
        <taxon>Streptosporangiales</taxon>
        <taxon>Nocardiopsidaceae</taxon>
        <taxon>Murinocardiopsis</taxon>
    </lineage>
</organism>
<evidence type="ECO:0000256" key="1">
    <source>
        <dbReference type="SAM" id="MobiDB-lite"/>
    </source>
</evidence>
<proteinExistence type="predicted"/>
<accession>A0A2P8DK96</accession>
<dbReference type="InterPro" id="IPR046165">
    <property type="entry name" value="DUF6167"/>
</dbReference>
<keyword evidence="3" id="KW-1185">Reference proteome</keyword>
<dbReference type="Proteomes" id="UP000240542">
    <property type="component" value="Unassembled WGS sequence"/>
</dbReference>